<dbReference type="EMBL" id="KN837177">
    <property type="protein sequence ID" value="KIJ36500.1"/>
    <property type="molecule type" value="Genomic_DNA"/>
</dbReference>
<sequence>MTPNDGLAPPQSEPEGTHAHLNLRLGNQQHLAHPSSSGTGAQDRAPPPPGSGHPTPAPLGMNPSNTGTRTVGISNLPRVPQHNSALTPDNRNDRSSHQQQENDGPRPRAALPNEQRASSPPSPPPYISDEEFEALRARSCTSAGSTLRLTVHKARGLAFSFLEFVTNLFCEGRGG</sequence>
<feature type="compositionally biased region" description="Pro residues" evidence="1">
    <location>
        <begin position="45"/>
        <end position="57"/>
    </location>
</feature>
<feature type="region of interest" description="Disordered" evidence="1">
    <location>
        <begin position="1"/>
        <end position="128"/>
    </location>
</feature>
<name>A0A0C9VFY0_SPHS4</name>
<protein>
    <submittedName>
        <fullName evidence="2">Uncharacterized protein</fullName>
    </submittedName>
</protein>
<dbReference type="Proteomes" id="UP000054279">
    <property type="component" value="Unassembled WGS sequence"/>
</dbReference>
<evidence type="ECO:0000313" key="3">
    <source>
        <dbReference type="Proteomes" id="UP000054279"/>
    </source>
</evidence>
<feature type="compositionally biased region" description="Polar residues" evidence="1">
    <location>
        <begin position="62"/>
        <end position="73"/>
    </location>
</feature>
<dbReference type="AlphaFoldDB" id="A0A0C9VFY0"/>
<accession>A0A0C9VFY0</accession>
<evidence type="ECO:0000256" key="1">
    <source>
        <dbReference type="SAM" id="MobiDB-lite"/>
    </source>
</evidence>
<organism evidence="2 3">
    <name type="scientific">Sphaerobolus stellatus (strain SS14)</name>
    <dbReference type="NCBI Taxonomy" id="990650"/>
    <lineage>
        <taxon>Eukaryota</taxon>
        <taxon>Fungi</taxon>
        <taxon>Dikarya</taxon>
        <taxon>Basidiomycota</taxon>
        <taxon>Agaricomycotina</taxon>
        <taxon>Agaricomycetes</taxon>
        <taxon>Phallomycetidae</taxon>
        <taxon>Geastrales</taxon>
        <taxon>Sphaerobolaceae</taxon>
        <taxon>Sphaerobolus</taxon>
    </lineage>
</organism>
<keyword evidence="3" id="KW-1185">Reference proteome</keyword>
<reference evidence="2 3" key="1">
    <citation type="submission" date="2014-06" db="EMBL/GenBank/DDBJ databases">
        <title>Evolutionary Origins and Diversification of the Mycorrhizal Mutualists.</title>
        <authorList>
            <consortium name="DOE Joint Genome Institute"/>
            <consortium name="Mycorrhizal Genomics Consortium"/>
            <person name="Kohler A."/>
            <person name="Kuo A."/>
            <person name="Nagy L.G."/>
            <person name="Floudas D."/>
            <person name="Copeland A."/>
            <person name="Barry K.W."/>
            <person name="Cichocki N."/>
            <person name="Veneault-Fourrey C."/>
            <person name="LaButti K."/>
            <person name="Lindquist E.A."/>
            <person name="Lipzen A."/>
            <person name="Lundell T."/>
            <person name="Morin E."/>
            <person name="Murat C."/>
            <person name="Riley R."/>
            <person name="Ohm R."/>
            <person name="Sun H."/>
            <person name="Tunlid A."/>
            <person name="Henrissat B."/>
            <person name="Grigoriev I.V."/>
            <person name="Hibbett D.S."/>
            <person name="Martin F."/>
        </authorList>
    </citation>
    <scope>NUCLEOTIDE SEQUENCE [LARGE SCALE GENOMIC DNA]</scope>
    <source>
        <strain evidence="2 3">SS14</strain>
    </source>
</reference>
<gene>
    <name evidence="2" type="ORF">M422DRAFT_261052</name>
</gene>
<proteinExistence type="predicted"/>
<evidence type="ECO:0000313" key="2">
    <source>
        <dbReference type="EMBL" id="KIJ36500.1"/>
    </source>
</evidence>
<dbReference type="HOGENOM" id="CLU_1533515_0_0_1"/>
<feature type="compositionally biased region" description="Polar residues" evidence="1">
    <location>
        <begin position="25"/>
        <end position="40"/>
    </location>
</feature>